<dbReference type="Proteomes" id="UP000274668">
    <property type="component" value="Segment"/>
</dbReference>
<name>A0A3G2KCZ0_9CAUD</name>
<evidence type="ECO:0000313" key="1">
    <source>
        <dbReference type="EMBL" id="AYN56872.1"/>
    </source>
</evidence>
<keyword evidence="2" id="KW-1185">Reference proteome</keyword>
<sequence length="244" mass="27117">MTKDENQLQLFRTGEDVPLEVAPLPAKSGVRVLARKRPVRRHRFLRTNSARQALEGFGDGMEYEVATNGEFSLLDAILVLLERTGPADVAISTWSAGLYDVEVANRFMNTGLIKSIRFVLDVSFKTTGGAKGYSSLLMDMFGEECIRTTRTHAKFVTITNDEHKITISSTANLNENKRLEIFYFSDDPARAAWYLEMVEELFHDVKPGWNPDTGAPALGRLDPTGTQIKMADRSGVRMGQIGVG</sequence>
<dbReference type="GeneID" id="55006971"/>
<reference evidence="1 2" key="1">
    <citation type="submission" date="2018-09" db="EMBL/GenBank/DDBJ databases">
        <authorList>
            <person name="Rimple P.A."/>
            <person name="Stoner T.H."/>
            <person name="Garlena R.A."/>
            <person name="Russell D.A."/>
            <person name="Pope W.H."/>
            <person name="Jacobs-Sera D."/>
            <person name="Hatfull G.F."/>
        </authorList>
    </citation>
    <scope>NUCLEOTIDE SEQUENCE [LARGE SCALE GENOMIC DNA]</scope>
</reference>
<dbReference type="RefSeq" id="YP_009815744.1">
    <property type="nucleotide sequence ID" value="NC_048098.1"/>
</dbReference>
<accession>A0A3G2KCZ0</accession>
<organism evidence="1 2">
    <name type="scientific">Arthrobacter phage Andrew</name>
    <dbReference type="NCBI Taxonomy" id="2419946"/>
    <lineage>
        <taxon>Viruses</taxon>
        <taxon>Duplodnaviria</taxon>
        <taxon>Heunggongvirae</taxon>
        <taxon>Uroviricota</taxon>
        <taxon>Caudoviricetes</taxon>
        <taxon>Andrewvirus</taxon>
        <taxon>Andrewvirus andrew</taxon>
    </lineage>
</organism>
<dbReference type="EMBL" id="MH834595">
    <property type="protein sequence ID" value="AYN56872.1"/>
    <property type="molecule type" value="Genomic_DNA"/>
</dbReference>
<protein>
    <submittedName>
        <fullName evidence="1">NucT-like nuclease</fullName>
    </submittedName>
</protein>
<proteinExistence type="predicted"/>
<evidence type="ECO:0000313" key="2">
    <source>
        <dbReference type="Proteomes" id="UP000274668"/>
    </source>
</evidence>
<dbReference type="KEGG" id="vg:55006971"/>
<gene>
    <name evidence="1" type="primary">58</name>
    <name evidence="1" type="ORF">PBI_ANDREW_58</name>
</gene>